<dbReference type="Pfam" id="PF04525">
    <property type="entry name" value="LOR"/>
    <property type="match status" value="1"/>
</dbReference>
<proteinExistence type="inferred from homology"/>
<feature type="transmembrane region" description="Helical" evidence="2">
    <location>
        <begin position="242"/>
        <end position="262"/>
    </location>
</feature>
<evidence type="ECO:0000313" key="3">
    <source>
        <dbReference type="EMBL" id="CAI9094366.1"/>
    </source>
</evidence>
<gene>
    <name evidence="3" type="ORF">OLC1_LOCUS5546</name>
</gene>
<keyword evidence="2" id="KW-0812">Transmembrane</keyword>
<keyword evidence="4" id="KW-1185">Reference proteome</keyword>
<dbReference type="InterPro" id="IPR007612">
    <property type="entry name" value="LOR"/>
</dbReference>
<dbReference type="Proteomes" id="UP001161247">
    <property type="component" value="Chromosome 2"/>
</dbReference>
<keyword evidence="2" id="KW-0472">Membrane</keyword>
<comment type="similarity">
    <text evidence="1">Belongs to the LOR family.</text>
</comment>
<evidence type="ECO:0000256" key="2">
    <source>
        <dbReference type="SAM" id="Phobius"/>
    </source>
</evidence>
<dbReference type="EMBL" id="OX459119">
    <property type="protein sequence ID" value="CAI9094366.1"/>
    <property type="molecule type" value="Genomic_DNA"/>
</dbReference>
<dbReference type="InterPro" id="IPR038595">
    <property type="entry name" value="LOR_sf"/>
</dbReference>
<dbReference type="PANTHER" id="PTHR31087:SF85">
    <property type="entry name" value="PROTEIN LURP-ONE-RELATED 7"/>
    <property type="match status" value="1"/>
</dbReference>
<evidence type="ECO:0000256" key="1">
    <source>
        <dbReference type="ARBA" id="ARBA00005437"/>
    </source>
</evidence>
<dbReference type="Gene3D" id="2.40.160.200">
    <property type="entry name" value="LURP1-related"/>
    <property type="match status" value="1"/>
</dbReference>
<name>A0AAV1CG14_OLDCO</name>
<accession>A0AAV1CG14</accession>
<dbReference type="PANTHER" id="PTHR31087">
    <property type="match status" value="1"/>
</dbReference>
<reference evidence="3" key="1">
    <citation type="submission" date="2023-03" db="EMBL/GenBank/DDBJ databases">
        <authorList>
            <person name="Julca I."/>
        </authorList>
    </citation>
    <scope>NUCLEOTIDE SEQUENCE</scope>
</reference>
<organism evidence="3 4">
    <name type="scientific">Oldenlandia corymbosa var. corymbosa</name>
    <dbReference type="NCBI Taxonomy" id="529605"/>
    <lineage>
        <taxon>Eukaryota</taxon>
        <taxon>Viridiplantae</taxon>
        <taxon>Streptophyta</taxon>
        <taxon>Embryophyta</taxon>
        <taxon>Tracheophyta</taxon>
        <taxon>Spermatophyta</taxon>
        <taxon>Magnoliopsida</taxon>
        <taxon>eudicotyledons</taxon>
        <taxon>Gunneridae</taxon>
        <taxon>Pentapetalae</taxon>
        <taxon>asterids</taxon>
        <taxon>lamiids</taxon>
        <taxon>Gentianales</taxon>
        <taxon>Rubiaceae</taxon>
        <taxon>Rubioideae</taxon>
        <taxon>Spermacoceae</taxon>
        <taxon>Hedyotis-Oldenlandia complex</taxon>
        <taxon>Oldenlandia</taxon>
    </lineage>
</organism>
<evidence type="ECO:0000313" key="4">
    <source>
        <dbReference type="Proteomes" id="UP001161247"/>
    </source>
</evidence>
<sequence length="274" mass="30780">MFPSRRATVTYRSCVNCCMGAAESASNRLPPPPSGTGGGKLVVVGPEYCSRNPLELTVKKKIFCLSEESAITDVNNNLLFRVDKSVVFSDPQKLIFVDAAGLPTLTIQKKFWSISGTWQMFKGEDMTDEEHLICTVNRGFAVIRDKLNVYLAQNTTQEHCDFQIIGGFLDDSYAVYAGDDQSEIVAQIYKKFTMGSFLLGENEYKVTVNQNTDHAFILALVVILDALNYSSSLYYRRRRTGCAWVGLFFFFVYIIIIIINLFKETNSSFPLIPT</sequence>
<dbReference type="AlphaFoldDB" id="A0AAV1CG14"/>
<dbReference type="InterPro" id="IPR025659">
    <property type="entry name" value="Tubby-like_C"/>
</dbReference>
<keyword evidence="2" id="KW-1133">Transmembrane helix</keyword>
<protein>
    <submittedName>
        <fullName evidence="3">OLC1v1030091C2</fullName>
    </submittedName>
</protein>
<dbReference type="SUPFAM" id="SSF54518">
    <property type="entry name" value="Tubby C-terminal domain-like"/>
    <property type="match status" value="1"/>
</dbReference>